<protein>
    <submittedName>
        <fullName evidence="2">Uncharacterized protein</fullName>
    </submittedName>
</protein>
<evidence type="ECO:0000256" key="1">
    <source>
        <dbReference type="SAM" id="Phobius"/>
    </source>
</evidence>
<evidence type="ECO:0000313" key="2">
    <source>
        <dbReference type="EMBL" id="WZK88010.1"/>
    </source>
</evidence>
<proteinExistence type="predicted"/>
<evidence type="ECO:0000313" key="3">
    <source>
        <dbReference type="Proteomes" id="UP001623232"/>
    </source>
</evidence>
<organism evidence="2 3">
    <name type="scientific">Aliisedimentitalea scapharcae</name>
    <dbReference type="NCBI Taxonomy" id="1524259"/>
    <lineage>
        <taxon>Bacteria</taxon>
        <taxon>Pseudomonadati</taxon>
        <taxon>Pseudomonadota</taxon>
        <taxon>Alphaproteobacteria</taxon>
        <taxon>Rhodobacterales</taxon>
        <taxon>Roseobacteraceae</taxon>
        <taxon>Aliisedimentitalea</taxon>
    </lineage>
</organism>
<keyword evidence="1" id="KW-0812">Transmembrane</keyword>
<accession>A0ABZ2XPJ6</accession>
<keyword evidence="1" id="KW-1133">Transmembrane helix</keyword>
<feature type="transmembrane region" description="Helical" evidence="1">
    <location>
        <begin position="98"/>
        <end position="123"/>
    </location>
</feature>
<reference evidence="2 3" key="1">
    <citation type="submission" date="2023-04" db="EMBL/GenBank/DDBJ databases">
        <title>Complete genome sequence of Alisedimentitalea scapharcae.</title>
        <authorList>
            <person name="Rong J.-C."/>
            <person name="Yi M.-L."/>
            <person name="Zhao Q."/>
        </authorList>
    </citation>
    <scope>NUCLEOTIDE SEQUENCE [LARGE SCALE GENOMIC DNA]</scope>
    <source>
        <strain evidence="2 3">KCTC 42119</strain>
    </source>
</reference>
<name>A0ABZ2XPJ6_9RHOB</name>
<gene>
    <name evidence="2" type="ORF">QEZ52_15555</name>
</gene>
<keyword evidence="3" id="KW-1185">Reference proteome</keyword>
<dbReference type="Proteomes" id="UP001623232">
    <property type="component" value="Chromosome"/>
</dbReference>
<keyword evidence="1" id="KW-0472">Membrane</keyword>
<dbReference type="EMBL" id="CP123584">
    <property type="protein sequence ID" value="WZK88010.1"/>
    <property type="molecule type" value="Genomic_DNA"/>
</dbReference>
<dbReference type="RefSeq" id="WP_406645358.1">
    <property type="nucleotide sequence ID" value="NZ_CP123584.1"/>
</dbReference>
<sequence>MQSADPSTEFMTLIETVRAALRDKQGVGGRDLGTALSKARRRLPRRILRQGQVLSKAEPMVGHPKLVLTLDHGAMRKAGAEVLSYLETVDVADRRKGWWLGMLGGMAFNILLLVTLLIGVLIWRELI</sequence>